<dbReference type="Gene3D" id="3.30.70.1440">
    <property type="entry name" value="Multidrug efflux transporter AcrB pore domain"/>
    <property type="match status" value="1"/>
</dbReference>
<keyword evidence="1" id="KW-1133">Transmembrane helix</keyword>
<comment type="caution">
    <text evidence="2">The sequence shown here is derived from an EMBL/GenBank/DDBJ whole genome shotgun (WGS) entry which is preliminary data.</text>
</comment>
<feature type="transmembrane region" description="Helical" evidence="1">
    <location>
        <begin position="883"/>
        <end position="903"/>
    </location>
</feature>
<feature type="transmembrane region" description="Helical" evidence="1">
    <location>
        <begin position="426"/>
        <end position="446"/>
    </location>
</feature>
<dbReference type="Pfam" id="PF00873">
    <property type="entry name" value="ACR_tran"/>
    <property type="match status" value="2"/>
</dbReference>
<organism evidence="2 3">
    <name type="scientific">Motilimonas cestriensis</name>
    <dbReference type="NCBI Taxonomy" id="2742685"/>
    <lineage>
        <taxon>Bacteria</taxon>
        <taxon>Pseudomonadati</taxon>
        <taxon>Pseudomonadota</taxon>
        <taxon>Gammaproteobacteria</taxon>
        <taxon>Alteromonadales</taxon>
        <taxon>Alteromonadales genera incertae sedis</taxon>
        <taxon>Motilimonas</taxon>
    </lineage>
</organism>
<dbReference type="EMBL" id="JAIMJA010000012">
    <property type="protein sequence ID" value="MCE2595632.1"/>
    <property type="molecule type" value="Genomic_DNA"/>
</dbReference>
<feature type="transmembrane region" description="Helical" evidence="1">
    <location>
        <begin position="525"/>
        <end position="542"/>
    </location>
</feature>
<gene>
    <name evidence="2" type="ORF">K6Y31_12460</name>
</gene>
<dbReference type="Gene3D" id="3.30.70.1320">
    <property type="entry name" value="Multidrug efflux transporter AcrB pore domain like"/>
    <property type="match status" value="1"/>
</dbReference>
<dbReference type="InterPro" id="IPR001036">
    <property type="entry name" value="Acrflvin-R"/>
</dbReference>
<feature type="transmembrane region" description="Helical" evidence="1">
    <location>
        <begin position="986"/>
        <end position="1012"/>
    </location>
</feature>
<dbReference type="Gene3D" id="3.30.70.1430">
    <property type="entry name" value="Multidrug efflux transporter AcrB pore domain"/>
    <property type="match status" value="2"/>
</dbReference>
<dbReference type="SUPFAM" id="SSF82693">
    <property type="entry name" value="Multidrug efflux transporter AcrB pore domain, PN1, PN2, PC1 and PC2 subdomains"/>
    <property type="match status" value="2"/>
</dbReference>
<evidence type="ECO:0000313" key="3">
    <source>
        <dbReference type="Proteomes" id="UP001201273"/>
    </source>
</evidence>
<protein>
    <submittedName>
        <fullName evidence="2">Efflux RND transporter permease subunit</fullName>
    </submittedName>
</protein>
<feature type="transmembrane region" description="Helical" evidence="1">
    <location>
        <begin position="855"/>
        <end position="876"/>
    </location>
</feature>
<reference evidence="2 3" key="1">
    <citation type="journal article" date="2022" name="Environ. Microbiol. Rep.">
        <title>Eco-phylogenetic analyses reveal divergent evolution of vitamin B12 metabolism in the marine bacterial family 'Psychromonadaceae'.</title>
        <authorList>
            <person name="Jin X."/>
            <person name="Yang Y."/>
            <person name="Cao H."/>
            <person name="Gao B."/>
            <person name="Zhao Z."/>
        </authorList>
    </citation>
    <scope>NUCLEOTIDE SEQUENCE [LARGE SCALE GENOMIC DNA]</scope>
    <source>
        <strain evidence="2 3">MKS20</strain>
    </source>
</reference>
<proteinExistence type="predicted"/>
<feature type="transmembrane region" description="Helical" evidence="1">
    <location>
        <begin position="452"/>
        <end position="471"/>
    </location>
</feature>
<dbReference type="PANTHER" id="PTHR32063:SF33">
    <property type="entry name" value="RND SUPERFAMILY EFFLUX PUMP PERMEASE COMPONENT"/>
    <property type="match status" value="1"/>
</dbReference>
<dbReference type="SUPFAM" id="SSF82866">
    <property type="entry name" value="Multidrug efflux transporter AcrB transmembrane domain"/>
    <property type="match status" value="2"/>
</dbReference>
<feature type="transmembrane region" description="Helical" evidence="1">
    <location>
        <begin position="382"/>
        <end position="405"/>
    </location>
</feature>
<feature type="transmembrane region" description="Helical" evidence="1">
    <location>
        <begin position="909"/>
        <end position="934"/>
    </location>
</feature>
<dbReference type="Proteomes" id="UP001201273">
    <property type="component" value="Unassembled WGS sequence"/>
</dbReference>
<dbReference type="Gene3D" id="1.20.1640.10">
    <property type="entry name" value="Multidrug efflux transporter AcrB transmembrane domain"/>
    <property type="match status" value="2"/>
</dbReference>
<accession>A0ABS8WC06</accession>
<dbReference type="SUPFAM" id="SSF82714">
    <property type="entry name" value="Multidrug efflux transporter AcrB TolC docking domain, DN and DC subdomains"/>
    <property type="match status" value="2"/>
</dbReference>
<dbReference type="InterPro" id="IPR027463">
    <property type="entry name" value="AcrB_DN_DC_subdom"/>
</dbReference>
<dbReference type="RefSeq" id="WP_233053148.1">
    <property type="nucleotide sequence ID" value="NZ_JAIMJA010000012.1"/>
</dbReference>
<sequence>MKWLTHWFIHNPVAANLLMLAMIASGLLSLSQLRVESFPQIAPSSLTITIAYPGGTAQQIDASVTQRIEDALGDVAGIKRLVSQSSAGMAQIRVQKKSNADLGKLLEDVRNRVNSIVGLPTQAERPQITREDFTNLAAFVIISSKQTAQNLQSIARQVALALKQHPDITKVTNLGERAPLIVIEPNITQLQMVGLNIESLAQRIEQMSIETRSGELKSAQGRITLRGDGYADNLTLLKQLDIIAEPSGIIKLDDIATIYRDYEATGAIVRNNGESAIALQINTSQNDNLLHISQAISSVLKEQQALLPADISLAVMADMAPYIEDQLNRLTNNAWQGLLIVLVILGLFLRLRLAMWVALGIPIALCGTLGMMNVLNYSINDITLFGIILVLGILVDDAVVVGESIHETRLTNPDPKQAAFKGVESVAVATVFGVLTTVAAFSPMLWINNELAKLLASFSAVVIIALLFSLIESKFILPSHLAAMPTQSKPWPIVAKLQASAQSALQRFNNQCYAPLLRYAIRHKAACLISFFACVLLAYGLWSTGFIRSSAFPEIPGRYLSATITLTPGAPLPLQQQAQMQLEQGANRLNQQLQHDYPLSAPPITNLLVWSTGYGEIEATVELTNEALTVLPNNLALNQWQQYSGQFEGAYAVSFSAADAPAGGTFISISSADHALAMQASNQLTKHLSTLSGVHDVYDDGQGGQQQIRITLNEFGHQLGLTQQQIALMIGGAYGEREIHRLLQQGQETKVILRYQAKQKATQQQLLQTPIFLSSGKTVMLGDVANLSFERQPEVVHRRDRQQVVNLYWRQDRAVQSPEQTLQQLKPLMEDLATRYPGVQIQSGGEFEELGEIQAGFKTAMILTLLLIYALLAVPLKSYWQPLIIMAVIPFGFAGAIIGHGVMDLPVSILSLFGMMAMTGIVINDSLVLMTRFNQYYRAGMPLNEALIKAGTSRLRAIFLTTMTTVCGLLPLLFESAEQAQYLKPAAVSLVFGELFATGITLIIIPVLLGLFTSTEQHLITSEPMNVSLEQAGS</sequence>
<feature type="transmembrane region" description="Helical" evidence="1">
    <location>
        <begin position="955"/>
        <end position="974"/>
    </location>
</feature>
<keyword evidence="1" id="KW-0812">Transmembrane</keyword>
<evidence type="ECO:0000313" key="2">
    <source>
        <dbReference type="EMBL" id="MCE2595632.1"/>
    </source>
</evidence>
<dbReference type="PRINTS" id="PR00702">
    <property type="entry name" value="ACRIFLAVINRP"/>
</dbReference>
<feature type="transmembrane region" description="Helical" evidence="1">
    <location>
        <begin position="356"/>
        <end position="376"/>
    </location>
</feature>
<dbReference type="Gene3D" id="3.30.2090.10">
    <property type="entry name" value="Multidrug efflux transporter AcrB TolC docking domain, DN and DC subdomains"/>
    <property type="match status" value="2"/>
</dbReference>
<keyword evidence="3" id="KW-1185">Reference proteome</keyword>
<name>A0ABS8WC06_9GAMM</name>
<feature type="transmembrane region" description="Helical" evidence="1">
    <location>
        <begin position="333"/>
        <end position="349"/>
    </location>
</feature>
<keyword evidence="1" id="KW-0472">Membrane</keyword>
<evidence type="ECO:0000256" key="1">
    <source>
        <dbReference type="SAM" id="Phobius"/>
    </source>
</evidence>
<dbReference type="PANTHER" id="PTHR32063">
    <property type="match status" value="1"/>
</dbReference>